<evidence type="ECO:0000313" key="2">
    <source>
        <dbReference type="EMBL" id="PWN95751.1"/>
    </source>
</evidence>
<feature type="compositionally biased region" description="Low complexity" evidence="1">
    <location>
        <begin position="59"/>
        <end position="69"/>
    </location>
</feature>
<dbReference type="GeneID" id="37270696"/>
<feature type="region of interest" description="Disordered" evidence="1">
    <location>
        <begin position="40"/>
        <end position="69"/>
    </location>
</feature>
<dbReference type="EMBL" id="KZ819302">
    <property type="protein sequence ID" value="PWN95751.1"/>
    <property type="molecule type" value="Genomic_DNA"/>
</dbReference>
<feature type="compositionally biased region" description="Low complexity" evidence="1">
    <location>
        <begin position="1"/>
        <end position="22"/>
    </location>
</feature>
<accession>A0A316Z2I9</accession>
<protein>
    <submittedName>
        <fullName evidence="2">Uncharacterized protein</fullName>
    </submittedName>
</protein>
<dbReference type="AlphaFoldDB" id="A0A316Z2I9"/>
<name>A0A316Z2I9_9BASI</name>
<dbReference type="OrthoDB" id="203678at2759"/>
<sequence length="179" mass="18168">MAQASSSAGGSASARPSEGAAGMPRANALRAFYGLAEESDGPAKAAAPVGAPPSPKPDTPASATSPDSSAFALPEALAAVLSDAGSPETGSREHAAALMHVQASLLREMRELDGARQSLVYNHHWQLVKGGETLRTMKARAEDLTPALDALQGSLSRAEALRKELAAALPATGFSAPSQ</sequence>
<evidence type="ECO:0000313" key="3">
    <source>
        <dbReference type="Proteomes" id="UP000245946"/>
    </source>
</evidence>
<gene>
    <name evidence="2" type="ORF">FA09DRAFT_331722</name>
</gene>
<organism evidence="2 3">
    <name type="scientific">Tilletiopsis washingtonensis</name>
    <dbReference type="NCBI Taxonomy" id="58919"/>
    <lineage>
        <taxon>Eukaryota</taxon>
        <taxon>Fungi</taxon>
        <taxon>Dikarya</taxon>
        <taxon>Basidiomycota</taxon>
        <taxon>Ustilaginomycotina</taxon>
        <taxon>Exobasidiomycetes</taxon>
        <taxon>Entylomatales</taxon>
        <taxon>Entylomatales incertae sedis</taxon>
        <taxon>Tilletiopsis</taxon>
    </lineage>
</organism>
<dbReference type="STRING" id="58919.A0A316Z2I9"/>
<reference evidence="2 3" key="1">
    <citation type="journal article" date="2018" name="Mol. Biol. Evol.">
        <title>Broad Genomic Sampling Reveals a Smut Pathogenic Ancestry of the Fungal Clade Ustilaginomycotina.</title>
        <authorList>
            <person name="Kijpornyongpan T."/>
            <person name="Mondo S.J."/>
            <person name="Barry K."/>
            <person name="Sandor L."/>
            <person name="Lee J."/>
            <person name="Lipzen A."/>
            <person name="Pangilinan J."/>
            <person name="LaButti K."/>
            <person name="Hainaut M."/>
            <person name="Henrissat B."/>
            <person name="Grigoriev I.V."/>
            <person name="Spatafora J.W."/>
            <person name="Aime M.C."/>
        </authorList>
    </citation>
    <scope>NUCLEOTIDE SEQUENCE [LARGE SCALE GENOMIC DNA]</scope>
    <source>
        <strain evidence="2 3">MCA 4186</strain>
    </source>
</reference>
<feature type="region of interest" description="Disordered" evidence="1">
    <location>
        <begin position="1"/>
        <end position="23"/>
    </location>
</feature>
<keyword evidence="3" id="KW-1185">Reference proteome</keyword>
<dbReference type="RefSeq" id="XP_025596030.1">
    <property type="nucleotide sequence ID" value="XM_025743152.1"/>
</dbReference>
<proteinExistence type="predicted"/>
<evidence type="ECO:0000256" key="1">
    <source>
        <dbReference type="SAM" id="MobiDB-lite"/>
    </source>
</evidence>
<dbReference type="Proteomes" id="UP000245946">
    <property type="component" value="Unassembled WGS sequence"/>
</dbReference>
<dbReference type="Pfam" id="PF08700">
    <property type="entry name" value="VPS51_Exo84_N"/>
    <property type="match status" value="1"/>
</dbReference>